<dbReference type="GeneID" id="54414748"/>
<reference evidence="3" key="2">
    <citation type="submission" date="2020-04" db="EMBL/GenBank/DDBJ databases">
        <authorList>
            <consortium name="NCBI Genome Project"/>
        </authorList>
    </citation>
    <scope>NUCLEOTIDE SEQUENCE</scope>
    <source>
        <strain evidence="3">CBS 781.70</strain>
    </source>
</reference>
<sequence>MVDGSVAHFPVLFEIDILKMKIQWSLFRCSRIGPRNMVLYHRYPYPCACDLRREQKEVANKTETSQYIHLIAAELAFPSTGTFELVYMCPAANAVARRRSTNYHVKSSPLNSLNTRIAKMKSLIVTAGLALMAAWAVSCVEMIDERYPRLIVHLDSDNPDEASGTQYGGKLHWGWDGKNPDVRGSWRVRTSISAFPTAPV</sequence>
<evidence type="ECO:0000313" key="1">
    <source>
        <dbReference type="EMBL" id="KAF1815354.1"/>
    </source>
</evidence>
<evidence type="ECO:0000313" key="3">
    <source>
        <dbReference type="RefSeq" id="XP_033536985.1"/>
    </source>
</evidence>
<dbReference type="EMBL" id="ML975151">
    <property type="protein sequence ID" value="KAF1815354.1"/>
    <property type="molecule type" value="Genomic_DNA"/>
</dbReference>
<evidence type="ECO:0000313" key="2">
    <source>
        <dbReference type="Proteomes" id="UP000504638"/>
    </source>
</evidence>
<gene>
    <name evidence="1 3" type="ORF">P152DRAFT_183028</name>
</gene>
<dbReference type="AlphaFoldDB" id="A0A6G1GBG8"/>
<protein>
    <submittedName>
        <fullName evidence="1 3">Uncharacterized protein</fullName>
    </submittedName>
</protein>
<keyword evidence="2" id="KW-1185">Reference proteome</keyword>
<organism evidence="1">
    <name type="scientific">Eremomyces bilateralis CBS 781.70</name>
    <dbReference type="NCBI Taxonomy" id="1392243"/>
    <lineage>
        <taxon>Eukaryota</taxon>
        <taxon>Fungi</taxon>
        <taxon>Dikarya</taxon>
        <taxon>Ascomycota</taxon>
        <taxon>Pezizomycotina</taxon>
        <taxon>Dothideomycetes</taxon>
        <taxon>Dothideomycetes incertae sedis</taxon>
        <taxon>Eremomycetales</taxon>
        <taxon>Eremomycetaceae</taxon>
        <taxon>Eremomyces</taxon>
    </lineage>
</organism>
<reference evidence="3" key="3">
    <citation type="submission" date="2025-04" db="UniProtKB">
        <authorList>
            <consortium name="RefSeq"/>
        </authorList>
    </citation>
    <scope>IDENTIFICATION</scope>
    <source>
        <strain evidence="3">CBS 781.70</strain>
    </source>
</reference>
<name>A0A6G1GBG8_9PEZI</name>
<dbReference type="Proteomes" id="UP000504638">
    <property type="component" value="Unplaced"/>
</dbReference>
<reference evidence="1 3" key="1">
    <citation type="submission" date="2020-01" db="EMBL/GenBank/DDBJ databases">
        <authorList>
            <consortium name="DOE Joint Genome Institute"/>
            <person name="Haridas S."/>
            <person name="Albert R."/>
            <person name="Binder M."/>
            <person name="Bloem J."/>
            <person name="Labutti K."/>
            <person name="Salamov A."/>
            <person name="Andreopoulos B."/>
            <person name="Baker S.E."/>
            <person name="Barry K."/>
            <person name="Bills G."/>
            <person name="Bluhm B.H."/>
            <person name="Cannon C."/>
            <person name="Castanera R."/>
            <person name="Culley D.E."/>
            <person name="Daum C."/>
            <person name="Ezra D."/>
            <person name="Gonzalez J.B."/>
            <person name="Henrissat B."/>
            <person name="Kuo A."/>
            <person name="Liang C."/>
            <person name="Lipzen A."/>
            <person name="Lutzoni F."/>
            <person name="Magnuson J."/>
            <person name="Mondo S."/>
            <person name="Nolan M."/>
            <person name="Ohm R."/>
            <person name="Pangilinan J."/>
            <person name="Park H.-J."/>
            <person name="Ramirez L."/>
            <person name="Alfaro M."/>
            <person name="Sun H."/>
            <person name="Tritt A."/>
            <person name="Yoshinaga Y."/>
            <person name="Zwiers L.-H."/>
            <person name="Turgeon B.G."/>
            <person name="Goodwin S.B."/>
            <person name="Spatafora J.W."/>
            <person name="Crous P.W."/>
            <person name="Grigoriev I.V."/>
        </authorList>
    </citation>
    <scope>NUCLEOTIDE SEQUENCE</scope>
    <source>
        <strain evidence="1 3">CBS 781.70</strain>
    </source>
</reference>
<dbReference type="RefSeq" id="XP_033536985.1">
    <property type="nucleotide sequence ID" value="XM_033674178.1"/>
</dbReference>
<proteinExistence type="predicted"/>
<accession>A0A6G1GBG8</accession>